<dbReference type="EMBL" id="JAFFZS010000042">
    <property type="protein sequence ID" value="MBN0048597.1"/>
    <property type="molecule type" value="Genomic_DNA"/>
</dbReference>
<evidence type="ECO:0000313" key="4">
    <source>
        <dbReference type="Proteomes" id="UP000788262"/>
    </source>
</evidence>
<evidence type="ECO:0000313" key="3">
    <source>
        <dbReference type="EMBL" id="MBN0048597.1"/>
    </source>
</evidence>
<accession>A0ABS2VZM4</accession>
<comment type="caution">
    <text evidence="3">The sequence shown here is derived from an EMBL/GenBank/DDBJ whole genome shotgun (WGS) entry which is preliminary data.</text>
</comment>
<proteinExistence type="predicted"/>
<keyword evidence="2" id="KW-1133">Transmembrane helix</keyword>
<name>A0ABS2VZM4_STRAS</name>
<organism evidence="3 4">
    <name type="scientific">Streptomyces actuosus</name>
    <dbReference type="NCBI Taxonomy" id="1885"/>
    <lineage>
        <taxon>Bacteria</taxon>
        <taxon>Bacillati</taxon>
        <taxon>Actinomycetota</taxon>
        <taxon>Actinomycetes</taxon>
        <taxon>Kitasatosporales</taxon>
        <taxon>Streptomycetaceae</taxon>
        <taxon>Streptomyces</taxon>
    </lineage>
</organism>
<evidence type="ECO:0000256" key="1">
    <source>
        <dbReference type="SAM" id="MobiDB-lite"/>
    </source>
</evidence>
<keyword evidence="2" id="KW-0472">Membrane</keyword>
<sequence length="107" mass="11171">MPTDGPLHAEVRQFRAMSALPPPPPLAPRRTVPSSTVIIVLLSCALLLSLSLLYVLAVRSADSRCVPYGRAVCASTDPQPTRTPVLPGGTPPLNIDVVGKPLPGGAR</sequence>
<evidence type="ECO:0000256" key="2">
    <source>
        <dbReference type="SAM" id="Phobius"/>
    </source>
</evidence>
<feature type="transmembrane region" description="Helical" evidence="2">
    <location>
        <begin position="36"/>
        <end position="57"/>
    </location>
</feature>
<dbReference type="RefSeq" id="WP_205386728.1">
    <property type="nucleotide sequence ID" value="NZ_JAFFZS010000042.1"/>
</dbReference>
<feature type="region of interest" description="Disordered" evidence="1">
    <location>
        <begin position="77"/>
        <end position="107"/>
    </location>
</feature>
<protein>
    <submittedName>
        <fullName evidence="3">Uncharacterized protein</fullName>
    </submittedName>
</protein>
<keyword evidence="2" id="KW-0812">Transmembrane</keyword>
<reference evidence="3 4" key="1">
    <citation type="submission" date="2021-02" db="EMBL/GenBank/DDBJ databases">
        <title>Whole genome sequencing of Streptomyces actuosus VRA1.</title>
        <authorList>
            <person name="Sen G."/>
            <person name="Sen A."/>
        </authorList>
    </citation>
    <scope>NUCLEOTIDE SEQUENCE [LARGE SCALE GENOMIC DNA]</scope>
    <source>
        <strain evidence="3 4">VRA1</strain>
    </source>
</reference>
<keyword evidence="4" id="KW-1185">Reference proteome</keyword>
<dbReference type="Proteomes" id="UP000788262">
    <property type="component" value="Unassembled WGS sequence"/>
</dbReference>
<gene>
    <name evidence="3" type="ORF">JS756_31810</name>
</gene>